<dbReference type="PANTHER" id="PTHR11054">
    <property type="entry name" value="6-PHOSPHOGLUCONOLACTONASE"/>
    <property type="match status" value="1"/>
</dbReference>
<dbReference type="AlphaFoldDB" id="H6RQD3"/>
<evidence type="ECO:0000256" key="1">
    <source>
        <dbReference type="ARBA" id="ARBA00000832"/>
    </source>
</evidence>
<dbReference type="GO" id="GO:0005975">
    <property type="term" value="P:carbohydrate metabolic process"/>
    <property type="evidence" value="ECO:0007669"/>
    <property type="project" value="UniProtKB-UniRule"/>
</dbReference>
<evidence type="ECO:0000256" key="3">
    <source>
        <dbReference type="ARBA" id="ARBA00004961"/>
    </source>
</evidence>
<dbReference type="UniPathway" id="UPA00115">
    <property type="reaction ID" value="UER00409"/>
</dbReference>
<dbReference type="EC" id="3.1.1.31" evidence="5 7"/>
<proteinExistence type="inferred from homology"/>
<evidence type="ECO:0000256" key="5">
    <source>
        <dbReference type="ARBA" id="ARBA00013198"/>
    </source>
</evidence>
<feature type="domain" description="Glucosamine/galactosamine-6-phosphate isomerase" evidence="9">
    <location>
        <begin position="28"/>
        <end position="256"/>
    </location>
</feature>
<dbReference type="Pfam" id="PF01182">
    <property type="entry name" value="Glucosamine_iso"/>
    <property type="match status" value="1"/>
</dbReference>
<comment type="function">
    <text evidence="2 7">Hydrolysis of 6-phosphogluconolactone to 6-phosphogluconate.</text>
</comment>
<dbReference type="Gene3D" id="3.40.50.1360">
    <property type="match status" value="1"/>
</dbReference>
<dbReference type="SUPFAM" id="SSF100950">
    <property type="entry name" value="NagB/RpiA/CoA transferase-like"/>
    <property type="match status" value="1"/>
</dbReference>
<gene>
    <name evidence="7 10" type="primary">pgl</name>
    <name evidence="10" type="ordered locus">BLASA_3232</name>
</gene>
<organism evidence="10 11">
    <name type="scientific">Blastococcus saxobsidens (strain DD2)</name>
    <dbReference type="NCBI Taxonomy" id="1146883"/>
    <lineage>
        <taxon>Bacteria</taxon>
        <taxon>Bacillati</taxon>
        <taxon>Actinomycetota</taxon>
        <taxon>Actinomycetes</taxon>
        <taxon>Geodermatophilales</taxon>
        <taxon>Geodermatophilaceae</taxon>
        <taxon>Blastococcus</taxon>
    </lineage>
</organism>
<evidence type="ECO:0000256" key="4">
    <source>
        <dbReference type="ARBA" id="ARBA00010662"/>
    </source>
</evidence>
<comment type="pathway">
    <text evidence="3 7">Carbohydrate degradation; pentose phosphate pathway; D-ribulose 5-phosphate from D-glucose 6-phosphate (oxidative stage): step 2/3.</text>
</comment>
<sequence length="271" mass="28108">MSHSPGDQVSAELAQGERPVPDIVIEPDGDRLARAVAEALVARLAAAQAVHGTASLVVTGGGIGIAVLERVAGLAAEPVRETVDWTAVDVWWGDERFVPGGDAERNEKQARTALLDVVGVPAARVHAMPPSDGEFDGPDEAAAWYAEQLAAAATEGESLPRFDVLLLGMGPEGHTASIFPDSPAVRDDRPVFAVRDCPKPPPTRVSLGFSAINRAEEVWMVVTGEGKAPAVAAALGGAAREELPAAGVHGRRATRWLLDAAAAAHLPRSGA</sequence>
<comment type="catalytic activity">
    <reaction evidence="1 7">
        <text>6-phospho-D-glucono-1,5-lactone + H2O = 6-phospho-D-gluconate + H(+)</text>
        <dbReference type="Rhea" id="RHEA:12556"/>
        <dbReference type="ChEBI" id="CHEBI:15377"/>
        <dbReference type="ChEBI" id="CHEBI:15378"/>
        <dbReference type="ChEBI" id="CHEBI:57955"/>
        <dbReference type="ChEBI" id="CHEBI:58759"/>
        <dbReference type="EC" id="3.1.1.31"/>
    </reaction>
</comment>
<dbReference type="NCBIfam" id="TIGR01198">
    <property type="entry name" value="pgl"/>
    <property type="match status" value="1"/>
</dbReference>
<dbReference type="PANTHER" id="PTHR11054:SF0">
    <property type="entry name" value="6-PHOSPHOGLUCONOLACTONASE"/>
    <property type="match status" value="1"/>
</dbReference>
<dbReference type="InterPro" id="IPR005900">
    <property type="entry name" value="6-phosphogluconolactonase_DevB"/>
</dbReference>
<dbReference type="STRING" id="1146883.BLASA_3232"/>
<evidence type="ECO:0000313" key="10">
    <source>
        <dbReference type="EMBL" id="CCG04100.1"/>
    </source>
</evidence>
<name>H6RQD3_BLASD</name>
<evidence type="ECO:0000256" key="6">
    <source>
        <dbReference type="ARBA" id="ARBA00020337"/>
    </source>
</evidence>
<reference evidence="10 11" key="1">
    <citation type="journal article" date="2012" name="J. Bacteriol.">
        <title>Genome Sequence of Blastococcus saxobsidens DD2, a Stone-Inhabiting Bacterium.</title>
        <authorList>
            <person name="Chouaia B."/>
            <person name="Crotti E."/>
            <person name="Brusetti L."/>
            <person name="Daffonchio D."/>
            <person name="Essoussi I."/>
            <person name="Nouioui I."/>
            <person name="Sbissi I."/>
            <person name="Ghodhbane-Gtari F."/>
            <person name="Gtari M."/>
            <person name="Vacherie B."/>
            <person name="Barbe V."/>
            <person name="Medigue C."/>
            <person name="Gury J."/>
            <person name="Pujic P."/>
            <person name="Normand P."/>
        </authorList>
    </citation>
    <scope>NUCLEOTIDE SEQUENCE [LARGE SCALE GENOMIC DNA]</scope>
    <source>
        <strain evidence="10 11">DD2</strain>
    </source>
</reference>
<comment type="similarity">
    <text evidence="4 7">Belongs to the glucosamine/galactosamine-6-phosphate isomerase family. 6-phosphogluconolactonase subfamily.</text>
</comment>
<keyword evidence="11" id="KW-1185">Reference proteome</keyword>
<dbReference type="Proteomes" id="UP000007517">
    <property type="component" value="Chromosome"/>
</dbReference>
<accession>H6RQD3</accession>
<dbReference type="InterPro" id="IPR037171">
    <property type="entry name" value="NagB/RpiA_transferase-like"/>
</dbReference>
<evidence type="ECO:0000313" key="11">
    <source>
        <dbReference type="Proteomes" id="UP000007517"/>
    </source>
</evidence>
<dbReference type="CDD" id="cd01400">
    <property type="entry name" value="6PGL"/>
    <property type="match status" value="1"/>
</dbReference>
<evidence type="ECO:0000256" key="7">
    <source>
        <dbReference type="RuleBase" id="RU365095"/>
    </source>
</evidence>
<evidence type="ECO:0000256" key="2">
    <source>
        <dbReference type="ARBA" id="ARBA00002681"/>
    </source>
</evidence>
<dbReference type="RefSeq" id="WP_014376979.1">
    <property type="nucleotide sequence ID" value="NC_016943.1"/>
</dbReference>
<feature type="region of interest" description="Disordered" evidence="8">
    <location>
        <begin position="1"/>
        <end position="22"/>
    </location>
</feature>
<dbReference type="GO" id="GO:0017057">
    <property type="term" value="F:6-phosphogluconolactonase activity"/>
    <property type="evidence" value="ECO:0007669"/>
    <property type="project" value="UniProtKB-UniRule"/>
</dbReference>
<dbReference type="InterPro" id="IPR039104">
    <property type="entry name" value="6PGL"/>
</dbReference>
<protein>
    <recommendedName>
        <fullName evidence="6 7">6-phosphogluconolactonase</fullName>
        <shortName evidence="7">6PGL</shortName>
        <ecNumber evidence="5 7">3.1.1.31</ecNumber>
    </recommendedName>
</protein>
<dbReference type="eggNOG" id="COG0363">
    <property type="taxonomic scope" value="Bacteria"/>
</dbReference>
<evidence type="ECO:0000256" key="8">
    <source>
        <dbReference type="SAM" id="MobiDB-lite"/>
    </source>
</evidence>
<dbReference type="EMBL" id="FO117623">
    <property type="protein sequence ID" value="CCG04100.1"/>
    <property type="molecule type" value="Genomic_DNA"/>
</dbReference>
<dbReference type="KEGG" id="bsd:BLASA_3232"/>
<evidence type="ECO:0000259" key="9">
    <source>
        <dbReference type="Pfam" id="PF01182"/>
    </source>
</evidence>
<dbReference type="GO" id="GO:0006098">
    <property type="term" value="P:pentose-phosphate shunt"/>
    <property type="evidence" value="ECO:0007669"/>
    <property type="project" value="UniProtKB-UniPathway"/>
</dbReference>
<dbReference type="InterPro" id="IPR006148">
    <property type="entry name" value="Glc/Gal-6P_isomerase"/>
</dbReference>
<dbReference type="HOGENOM" id="CLU_053947_1_0_11"/>
<keyword evidence="7 10" id="KW-0378">Hydrolase</keyword>
<reference evidence="11" key="2">
    <citation type="submission" date="2012-02" db="EMBL/GenBank/DDBJ databases">
        <title>Complete genome sequence of Blastococcus saxobsidens strain DD2.</title>
        <authorList>
            <person name="Genoscope."/>
        </authorList>
    </citation>
    <scope>NUCLEOTIDE SEQUENCE [LARGE SCALE GENOMIC DNA]</scope>
    <source>
        <strain evidence="11">DD2</strain>
    </source>
</reference>